<evidence type="ECO:0000313" key="2">
    <source>
        <dbReference type="Proteomes" id="UP000323300"/>
    </source>
</evidence>
<gene>
    <name evidence="1" type="ORF">SAMN04488498_12017</name>
</gene>
<dbReference type="PANTHER" id="PTHR35279">
    <property type="match status" value="1"/>
</dbReference>
<organism evidence="1 2">
    <name type="scientific">Neomesorhizobium albiziae</name>
    <dbReference type="NCBI Taxonomy" id="335020"/>
    <lineage>
        <taxon>Bacteria</taxon>
        <taxon>Pseudomonadati</taxon>
        <taxon>Pseudomonadota</taxon>
        <taxon>Alphaproteobacteria</taxon>
        <taxon>Hyphomicrobiales</taxon>
        <taxon>Phyllobacteriaceae</taxon>
        <taxon>Neomesorhizobium</taxon>
    </lineage>
</organism>
<dbReference type="AlphaFoldDB" id="A0A1I4DUH5"/>
<accession>A0A1I4DUH5</accession>
<proteinExistence type="predicted"/>
<protein>
    <recommendedName>
        <fullName evidence="3">Glycosyl hydrolases family 43</fullName>
    </recommendedName>
</protein>
<dbReference type="Gene3D" id="2.115.10.20">
    <property type="entry name" value="Glycosyl hydrolase domain, family 43"/>
    <property type="match status" value="2"/>
</dbReference>
<evidence type="ECO:0008006" key="3">
    <source>
        <dbReference type="Google" id="ProtNLM"/>
    </source>
</evidence>
<evidence type="ECO:0000313" key="1">
    <source>
        <dbReference type="EMBL" id="SFK97272.1"/>
    </source>
</evidence>
<sequence>MHAVRLGHVFSAEQGPSWMRSHATYAAPVSLDKSRARVFIVTRDDENRGLVGWVDVALDDPRRILAVSDRPCLMPGALGAFDDRGISIGSANRIGSELWLYYMGWNTAVDVPFRNAIGLAISKDGRGESFERIFQGPLLDRSRFDPFTISYPFVIPGAGRKNWIMYYGSSRSGSNRGETMDHVITSATSVDGIDWRPTGLEEIGLEEGEYGLSRPWVFCISGRTFMLYSIRCENYTIGLAEQRESGRRWLRLSSNLLTGSAEAWESEATCYPAVLAWGDRLYLFYSGNGYGRTGFGVAVLKTDRNRPLRIPAS</sequence>
<dbReference type="SUPFAM" id="SSF75005">
    <property type="entry name" value="Arabinanase/levansucrase/invertase"/>
    <property type="match status" value="1"/>
</dbReference>
<reference evidence="1 2" key="1">
    <citation type="submission" date="2016-10" db="EMBL/GenBank/DDBJ databases">
        <authorList>
            <person name="Varghese N."/>
            <person name="Submissions S."/>
        </authorList>
    </citation>
    <scope>NUCLEOTIDE SEQUENCE [LARGE SCALE GENOMIC DNA]</scope>
    <source>
        <strain evidence="1 2">DSM 21822</strain>
    </source>
</reference>
<dbReference type="PANTHER" id="PTHR35279:SF1">
    <property type="entry name" value="ARABINANASE_LEVANSUCRASE_INVERTASE"/>
    <property type="match status" value="1"/>
</dbReference>
<name>A0A1I4DUH5_9HYPH</name>
<dbReference type="InterPro" id="IPR023296">
    <property type="entry name" value="Glyco_hydro_beta-prop_sf"/>
</dbReference>
<dbReference type="RefSeq" id="WP_149762753.1">
    <property type="nucleotide sequence ID" value="NZ_BSPE01000046.1"/>
</dbReference>
<dbReference type="Proteomes" id="UP000323300">
    <property type="component" value="Unassembled WGS sequence"/>
</dbReference>
<dbReference type="EMBL" id="FOSL01000020">
    <property type="protein sequence ID" value="SFK97272.1"/>
    <property type="molecule type" value="Genomic_DNA"/>
</dbReference>
<keyword evidence="2" id="KW-1185">Reference proteome</keyword>
<dbReference type="OrthoDB" id="7064503at2"/>